<comment type="subunit">
    <text evidence="9">Component of the Sec protein translocase complex. Heterotrimer consisting of SecY, SecE and SecG subunits. The heterotrimers can form oligomers, although 1 heterotrimer is thought to be able to translocate proteins. Interacts with the ribosome. Interacts with SecDF, and other proteins may be involved. Interacts with SecA.</text>
</comment>
<evidence type="ECO:0000256" key="9">
    <source>
        <dbReference type="HAMAP-Rule" id="MF_01465"/>
    </source>
</evidence>
<keyword evidence="9" id="KW-1003">Cell membrane</keyword>
<gene>
    <name evidence="9 13" type="primary">secY</name>
    <name evidence="13" type="ORF">MB824_04640</name>
</gene>
<feature type="transmembrane region" description="Helical" evidence="9">
    <location>
        <begin position="361"/>
        <end position="383"/>
    </location>
</feature>
<proteinExistence type="inferred from homology"/>
<evidence type="ECO:0000256" key="7">
    <source>
        <dbReference type="ARBA" id="ARBA00023010"/>
    </source>
</evidence>
<protein>
    <recommendedName>
        <fullName evidence="9 10">Protein translocase subunit SecY</fullName>
    </recommendedName>
</protein>
<keyword evidence="3 9" id="KW-0813">Transport</keyword>
<dbReference type="NCBIfam" id="TIGR00967">
    <property type="entry name" value="3a0501s007"/>
    <property type="match status" value="1"/>
</dbReference>
<dbReference type="Proteomes" id="UP001298424">
    <property type="component" value="Unassembled WGS sequence"/>
</dbReference>
<evidence type="ECO:0000256" key="8">
    <source>
        <dbReference type="ARBA" id="ARBA00023136"/>
    </source>
</evidence>
<keyword evidence="14" id="KW-1185">Reference proteome</keyword>
<keyword evidence="4 9" id="KW-0812">Transmembrane</keyword>
<sequence>MPNNLSLSNKPTLWNNLDFRRRVVFLLCALIVFRIGVHVPVPGVDAAGLARSYSNSSGSGILGLLNMFSGGALERFSIFAIGIMPYISASIIMQLAVEVIPKLKELKKEGDVGRKAITKYTRIGTVILATVQSLFAASVVIQQGVVVIDRIEFYISAISCLVGGTLFLMWLGEQITERGIGNGISLLITAGIVSTFPVSAIQIVEAISRGDVVKSLLIVLSILALIVAIVFFESALRKIPVNYARGQNLNYGNSSTHIPLKLNMSGVIPPIFASSLIAFPALVSSWAEGFNSRLITRFLSLFQHGTLSYMLLFSILVVFFCFFYTALVFSPKEMADNLKKSGAFIPSIRPGEKTAYYLEQVVLKLTFWGAIYITLVCLIPEVFTYFSNIQVYIGGTSLLILVVVTMDFMVQISSYRMTQQYEVLTTKK</sequence>
<dbReference type="PANTHER" id="PTHR10906">
    <property type="entry name" value="SECY/SEC61-ALPHA FAMILY MEMBER"/>
    <property type="match status" value="1"/>
</dbReference>
<accession>A0ABS9NNU9</accession>
<keyword evidence="7 9" id="KW-0811">Translocation</keyword>
<dbReference type="InterPro" id="IPR026593">
    <property type="entry name" value="SecY"/>
</dbReference>
<dbReference type="InterPro" id="IPR030659">
    <property type="entry name" value="SecY_CS"/>
</dbReference>
<feature type="transmembrane region" description="Helical" evidence="9">
    <location>
        <begin position="120"/>
        <end position="141"/>
    </location>
</feature>
<evidence type="ECO:0000256" key="6">
    <source>
        <dbReference type="ARBA" id="ARBA00022989"/>
    </source>
</evidence>
<feature type="transmembrane region" description="Helical" evidence="9">
    <location>
        <begin position="184"/>
        <end position="204"/>
    </location>
</feature>
<dbReference type="RefSeq" id="WP_238746374.1">
    <property type="nucleotide sequence ID" value="NZ_JAKOOW010000021.1"/>
</dbReference>
<keyword evidence="6 9" id="KW-1133">Transmembrane helix</keyword>
<feature type="transmembrane region" description="Helical" evidence="9">
    <location>
        <begin position="307"/>
        <end position="329"/>
    </location>
</feature>
<evidence type="ECO:0000256" key="5">
    <source>
        <dbReference type="ARBA" id="ARBA00022927"/>
    </source>
</evidence>
<dbReference type="PIRSF" id="PIRSF004557">
    <property type="entry name" value="SecY"/>
    <property type="match status" value="1"/>
</dbReference>
<dbReference type="InterPro" id="IPR023201">
    <property type="entry name" value="SecY_dom_sf"/>
</dbReference>
<name>A0ABS9NNU9_9NEIS</name>
<evidence type="ECO:0000256" key="10">
    <source>
        <dbReference type="RuleBase" id="RU000537"/>
    </source>
</evidence>
<dbReference type="PRINTS" id="PR00303">
    <property type="entry name" value="SECYTRNLCASE"/>
</dbReference>
<comment type="function">
    <text evidence="9 10">The central subunit of the protein translocation channel SecYEG. Consists of two halves formed by TMs 1-5 and 6-10. These two domains form a lateral gate at the front which open onto the bilayer between TMs 2 and 7, and are clamped together by SecE at the back. The channel is closed by both a pore ring composed of hydrophobic SecY resides and a short helix (helix 2A) on the extracellular side of the membrane which forms a plug. The plug probably moves laterally to allow the channel to open. The ring and the pore may move independently.</text>
</comment>
<feature type="transmembrane region" description="Helical" evidence="9">
    <location>
        <begin position="216"/>
        <end position="236"/>
    </location>
</feature>
<dbReference type="PROSITE" id="PS00755">
    <property type="entry name" value="SECY_1"/>
    <property type="match status" value="1"/>
</dbReference>
<evidence type="ECO:0000256" key="4">
    <source>
        <dbReference type="ARBA" id="ARBA00022692"/>
    </source>
</evidence>
<comment type="caution">
    <text evidence="9">Lacks conserved residue(s) required for the propagation of feature annotation.</text>
</comment>
<feature type="transmembrane region" description="Helical" evidence="9">
    <location>
        <begin position="76"/>
        <end position="100"/>
    </location>
</feature>
<evidence type="ECO:0000256" key="12">
    <source>
        <dbReference type="RuleBase" id="RU004349"/>
    </source>
</evidence>
<comment type="subcellular location">
    <subcellularLocation>
        <location evidence="9">Cell membrane</location>
        <topology evidence="9">Multi-pass membrane protein</topology>
    </subcellularLocation>
    <subcellularLocation>
        <location evidence="1 11">Membrane</location>
        <topology evidence="1 11">Multi-pass membrane protein</topology>
    </subcellularLocation>
</comment>
<keyword evidence="5 9" id="KW-0653">Protein transport</keyword>
<evidence type="ECO:0000256" key="1">
    <source>
        <dbReference type="ARBA" id="ARBA00004141"/>
    </source>
</evidence>
<feature type="transmembrane region" description="Helical" evidence="9">
    <location>
        <begin position="389"/>
        <end position="410"/>
    </location>
</feature>
<dbReference type="EMBL" id="JAKOOW010000021">
    <property type="protein sequence ID" value="MCG6503786.1"/>
    <property type="molecule type" value="Genomic_DNA"/>
</dbReference>
<reference evidence="13 14" key="1">
    <citation type="submission" date="2022-02" db="EMBL/GenBank/DDBJ databases">
        <title>Genome sequence data of Kingella unionensis sp. nov. strain CICC 24913 (CCUG 75125).</title>
        <authorList>
            <person name="Xiao M."/>
        </authorList>
    </citation>
    <scope>NUCLEOTIDE SEQUENCE [LARGE SCALE GENOMIC DNA]</scope>
    <source>
        <strain evidence="13 14">CICC 24913</strain>
    </source>
</reference>
<evidence type="ECO:0000313" key="13">
    <source>
        <dbReference type="EMBL" id="MCG6503786.1"/>
    </source>
</evidence>
<feature type="transmembrane region" description="Helical" evidence="9">
    <location>
        <begin position="267"/>
        <end position="287"/>
    </location>
</feature>
<dbReference type="InterPro" id="IPR002208">
    <property type="entry name" value="SecY/SEC61-alpha"/>
</dbReference>
<evidence type="ECO:0000313" key="14">
    <source>
        <dbReference type="Proteomes" id="UP001298424"/>
    </source>
</evidence>
<organism evidence="13 14">
    <name type="scientific">Kingella pumchi</name>
    <dbReference type="NCBI Taxonomy" id="2779506"/>
    <lineage>
        <taxon>Bacteria</taxon>
        <taxon>Pseudomonadati</taxon>
        <taxon>Pseudomonadota</taxon>
        <taxon>Betaproteobacteria</taxon>
        <taxon>Neisseriales</taxon>
        <taxon>Neisseriaceae</taxon>
        <taxon>Kingella</taxon>
    </lineage>
</organism>
<dbReference type="Pfam" id="PF00344">
    <property type="entry name" value="SecY"/>
    <property type="match status" value="1"/>
</dbReference>
<dbReference type="SUPFAM" id="SSF103491">
    <property type="entry name" value="Preprotein translocase SecY subunit"/>
    <property type="match status" value="1"/>
</dbReference>
<evidence type="ECO:0000256" key="11">
    <source>
        <dbReference type="RuleBase" id="RU003484"/>
    </source>
</evidence>
<evidence type="ECO:0000256" key="3">
    <source>
        <dbReference type="ARBA" id="ARBA00022448"/>
    </source>
</evidence>
<dbReference type="Gene3D" id="1.10.3370.10">
    <property type="entry name" value="SecY subunit domain"/>
    <property type="match status" value="1"/>
</dbReference>
<keyword evidence="8 9" id="KW-0472">Membrane</keyword>
<dbReference type="HAMAP" id="MF_01465">
    <property type="entry name" value="SecY"/>
    <property type="match status" value="1"/>
</dbReference>
<feature type="transmembrane region" description="Helical" evidence="9">
    <location>
        <begin position="153"/>
        <end position="172"/>
    </location>
</feature>
<dbReference type="PROSITE" id="PS00756">
    <property type="entry name" value="SECY_2"/>
    <property type="match status" value="1"/>
</dbReference>
<comment type="caution">
    <text evidence="13">The sequence shown here is derived from an EMBL/GenBank/DDBJ whole genome shotgun (WGS) entry which is preliminary data.</text>
</comment>
<comment type="similarity">
    <text evidence="2 9 12">Belongs to the SecY/SEC61-alpha family.</text>
</comment>
<evidence type="ECO:0000256" key="2">
    <source>
        <dbReference type="ARBA" id="ARBA00005751"/>
    </source>
</evidence>